<feature type="domain" description="C2H2-type" evidence="11">
    <location>
        <begin position="97"/>
        <end position="125"/>
    </location>
</feature>
<reference evidence="13" key="4">
    <citation type="submission" date="2015-06" db="UniProtKB">
        <authorList>
            <consortium name="EnsemblMetazoa"/>
        </authorList>
    </citation>
    <scope>IDENTIFICATION</scope>
</reference>
<evidence type="ECO:0000256" key="6">
    <source>
        <dbReference type="ARBA" id="ARBA00023015"/>
    </source>
</evidence>
<comment type="subcellular location">
    <subcellularLocation>
        <location evidence="1">Nucleus</location>
    </subcellularLocation>
</comment>
<dbReference type="PROSITE" id="PS50157">
    <property type="entry name" value="ZINC_FINGER_C2H2_2"/>
    <property type="match status" value="5"/>
</dbReference>
<feature type="domain" description="C2H2-type" evidence="11">
    <location>
        <begin position="10"/>
        <end position="37"/>
    </location>
</feature>
<feature type="domain" description="C2H2-type" evidence="11">
    <location>
        <begin position="69"/>
        <end position="96"/>
    </location>
</feature>
<reference evidence="12" key="2">
    <citation type="submission" date="2010-05" db="EMBL/GenBank/DDBJ databases">
        <authorList>
            <person name="Almeida L.G."/>
            <person name="Nicolas M.F."/>
            <person name="Souza R.C."/>
            <person name="Vasconcelos A.T.R."/>
        </authorList>
    </citation>
    <scope>NUCLEOTIDE SEQUENCE</scope>
</reference>
<keyword evidence="3" id="KW-0677">Repeat</keyword>
<evidence type="ECO:0000313" key="14">
    <source>
        <dbReference type="Proteomes" id="UP000000673"/>
    </source>
</evidence>
<feature type="domain" description="C2H2-type" evidence="11">
    <location>
        <begin position="38"/>
        <end position="66"/>
    </location>
</feature>
<protein>
    <submittedName>
        <fullName evidence="12">Zinc finger protein</fullName>
    </submittedName>
</protein>
<sequence>MQSHMPEDTWACQLCPLRFNSKTVLKGHVRTHKKDRGYCCDVCGANLSSKRNLKYHQRSVHGGGVEKVYSCALCDRRFSLPYALKTHMKTHTGHRPYSCVYCNRVYGCGGDLVEHVAKHHIGNDNIYQCHQCDEAFPRIKELRDHYEVHFRNGEQFYNEILTDFGKFRFTTMDLLNMRHRKELKEKENRKMVELKW</sequence>
<dbReference type="GO" id="GO:0005634">
    <property type="term" value="C:nucleus"/>
    <property type="evidence" value="ECO:0007669"/>
    <property type="project" value="UniProtKB-SubCell"/>
</dbReference>
<evidence type="ECO:0000259" key="11">
    <source>
        <dbReference type="PROSITE" id="PS50157"/>
    </source>
</evidence>
<evidence type="ECO:0000256" key="8">
    <source>
        <dbReference type="ARBA" id="ARBA00023163"/>
    </source>
</evidence>
<dbReference type="AlphaFoldDB" id="W5JQC3"/>
<keyword evidence="4 10" id="KW-0863">Zinc-finger</keyword>
<dbReference type="InterPro" id="IPR013087">
    <property type="entry name" value="Znf_C2H2_type"/>
</dbReference>
<keyword evidence="5" id="KW-0862">Zinc</keyword>
<evidence type="ECO:0000256" key="3">
    <source>
        <dbReference type="ARBA" id="ARBA00022737"/>
    </source>
</evidence>
<evidence type="ECO:0000256" key="10">
    <source>
        <dbReference type="PROSITE-ProRule" id="PRU00042"/>
    </source>
</evidence>
<proteinExistence type="predicted"/>
<dbReference type="Pfam" id="PF12874">
    <property type="entry name" value="zf-met"/>
    <property type="match status" value="1"/>
</dbReference>
<dbReference type="VEuPathDB" id="VectorBase:ADAC003134"/>
<dbReference type="SUPFAM" id="SSF57667">
    <property type="entry name" value="beta-beta-alpha zinc fingers"/>
    <property type="match status" value="3"/>
</dbReference>
<dbReference type="STRING" id="43151.W5JQC3"/>
<dbReference type="eggNOG" id="KOG1721">
    <property type="taxonomic scope" value="Eukaryota"/>
</dbReference>
<evidence type="ECO:0000256" key="1">
    <source>
        <dbReference type="ARBA" id="ARBA00004123"/>
    </source>
</evidence>
<organism evidence="12">
    <name type="scientific">Anopheles darlingi</name>
    <name type="common">Mosquito</name>
    <dbReference type="NCBI Taxonomy" id="43151"/>
    <lineage>
        <taxon>Eukaryota</taxon>
        <taxon>Metazoa</taxon>
        <taxon>Ecdysozoa</taxon>
        <taxon>Arthropoda</taxon>
        <taxon>Hexapoda</taxon>
        <taxon>Insecta</taxon>
        <taxon>Pterygota</taxon>
        <taxon>Neoptera</taxon>
        <taxon>Endopterygota</taxon>
        <taxon>Diptera</taxon>
        <taxon>Nematocera</taxon>
        <taxon>Culicoidea</taxon>
        <taxon>Culicidae</taxon>
        <taxon>Anophelinae</taxon>
        <taxon>Anopheles</taxon>
    </lineage>
</organism>
<dbReference type="Pfam" id="PF00096">
    <property type="entry name" value="zf-C2H2"/>
    <property type="match status" value="3"/>
</dbReference>
<dbReference type="PROSITE" id="PS00028">
    <property type="entry name" value="ZINC_FINGER_C2H2_1"/>
    <property type="match status" value="5"/>
</dbReference>
<evidence type="ECO:0000256" key="2">
    <source>
        <dbReference type="ARBA" id="ARBA00022723"/>
    </source>
</evidence>
<dbReference type="EnsemblMetazoa" id="ADAC003134-RA">
    <property type="protein sequence ID" value="ADAC003134-PA"/>
    <property type="gene ID" value="ADAC003134"/>
</dbReference>
<evidence type="ECO:0000256" key="9">
    <source>
        <dbReference type="ARBA" id="ARBA00023242"/>
    </source>
</evidence>
<dbReference type="SMART" id="SM00355">
    <property type="entry name" value="ZnF_C2H2"/>
    <property type="match status" value="5"/>
</dbReference>
<dbReference type="PANTHER" id="PTHR24379">
    <property type="entry name" value="KRAB AND ZINC FINGER DOMAIN-CONTAINING"/>
    <property type="match status" value="1"/>
</dbReference>
<evidence type="ECO:0000313" key="13">
    <source>
        <dbReference type="EnsemblMetazoa" id="ADAC003134-PA"/>
    </source>
</evidence>
<keyword evidence="14" id="KW-1185">Reference proteome</keyword>
<dbReference type="Gene3D" id="3.30.160.60">
    <property type="entry name" value="Classic Zinc Finger"/>
    <property type="match status" value="4"/>
</dbReference>
<dbReference type="Proteomes" id="UP000000673">
    <property type="component" value="Unassembled WGS sequence"/>
</dbReference>
<keyword evidence="8" id="KW-0804">Transcription</keyword>
<dbReference type="VEuPathDB" id="VectorBase:ADAR2_008685"/>
<dbReference type="HOGENOM" id="CLU_002678_2_1_1"/>
<dbReference type="GO" id="GO:0003677">
    <property type="term" value="F:DNA binding"/>
    <property type="evidence" value="ECO:0007669"/>
    <property type="project" value="UniProtKB-KW"/>
</dbReference>
<evidence type="ECO:0000256" key="5">
    <source>
        <dbReference type="ARBA" id="ARBA00022833"/>
    </source>
</evidence>
<dbReference type="GO" id="GO:0008270">
    <property type="term" value="F:zinc ion binding"/>
    <property type="evidence" value="ECO:0007669"/>
    <property type="project" value="UniProtKB-KW"/>
</dbReference>
<dbReference type="PANTHER" id="PTHR24379:SF121">
    <property type="entry name" value="C2H2-TYPE DOMAIN-CONTAINING PROTEIN"/>
    <property type="match status" value="1"/>
</dbReference>
<dbReference type="InterPro" id="IPR036236">
    <property type="entry name" value="Znf_C2H2_sf"/>
</dbReference>
<gene>
    <name evidence="12" type="ORF">AND_003134</name>
</gene>
<reference evidence="12" key="3">
    <citation type="journal article" date="2013" name="Nucleic Acids Res.">
        <title>The genome of Anopheles darlingi, the main neotropical malaria vector.</title>
        <authorList>
            <person name="Marinotti O."/>
            <person name="Cerqueira G.C."/>
            <person name="de Almeida L.G."/>
            <person name="Ferro M.I."/>
            <person name="Loreto E.L."/>
            <person name="Zaha A."/>
            <person name="Teixeira S.M."/>
            <person name="Wespiser A.R."/>
            <person name="Almeida E Silva A."/>
            <person name="Schlindwein A.D."/>
            <person name="Pacheco A.C."/>
            <person name="Silva A.L."/>
            <person name="Graveley B.R."/>
            <person name="Walenz B.P."/>
            <person name="Lima Bde A."/>
            <person name="Ribeiro C.A."/>
            <person name="Nunes-Silva C.G."/>
            <person name="de Carvalho C.R."/>
            <person name="Soares C.M."/>
            <person name="de Menezes C.B."/>
            <person name="Matiolli C."/>
            <person name="Caffrey D."/>
            <person name="Araujo D.A."/>
            <person name="de Oliveira D.M."/>
            <person name="Golenbock D."/>
            <person name="Grisard E.C."/>
            <person name="Fantinatti-Garboggini F."/>
            <person name="de Carvalho F.M."/>
            <person name="Barcellos F.G."/>
            <person name="Prosdocimi F."/>
            <person name="May G."/>
            <person name="Azevedo Junior G.M."/>
            <person name="Guimaraes G.M."/>
            <person name="Goldman G.H."/>
            <person name="Padilha I.Q."/>
            <person name="Batista Jda S."/>
            <person name="Ferro J.A."/>
            <person name="Ribeiro J.M."/>
            <person name="Fietto J.L."/>
            <person name="Dabbas K.M."/>
            <person name="Cerdeira L."/>
            <person name="Agnez-Lima L.F."/>
            <person name="Brocchi M."/>
            <person name="de Carvalho M.O."/>
            <person name="Teixeira Mde M."/>
            <person name="Diniz Maia Mde M."/>
            <person name="Goldman M.H."/>
            <person name="Cruz Schneider M.P."/>
            <person name="Felipe M.S."/>
            <person name="Hungria M."/>
            <person name="Nicolas M.F."/>
            <person name="Pereira M."/>
            <person name="Montes M.A."/>
            <person name="Cantao M.E."/>
            <person name="Vincentz M."/>
            <person name="Rafael M.S."/>
            <person name="Silverman N."/>
            <person name="Stoco P.H."/>
            <person name="Souza R.C."/>
            <person name="Vicentini R."/>
            <person name="Gazzinelli R.T."/>
            <person name="Neves Rde O."/>
            <person name="Silva R."/>
            <person name="Astolfi-Filho S."/>
            <person name="Maciel T.E."/>
            <person name="Urmenyi T.P."/>
            <person name="Tadei W.P."/>
            <person name="Camargo E.P."/>
            <person name="de Vasconcelos A.T."/>
        </authorList>
    </citation>
    <scope>NUCLEOTIDE SEQUENCE</scope>
</reference>
<keyword evidence="2" id="KW-0479">Metal-binding</keyword>
<evidence type="ECO:0000256" key="7">
    <source>
        <dbReference type="ARBA" id="ARBA00023125"/>
    </source>
</evidence>
<name>W5JQC3_ANODA</name>
<keyword evidence="9" id="KW-0539">Nucleus</keyword>
<dbReference type="OMA" id="TKECEPQ"/>
<dbReference type="EMBL" id="ADMH02000768">
    <property type="protein sequence ID" value="ETN65105.1"/>
    <property type="molecule type" value="Genomic_DNA"/>
</dbReference>
<reference evidence="12 14" key="1">
    <citation type="journal article" date="2010" name="BMC Genomics">
        <title>Combination of measures distinguishes pre-miRNAs from other stem-loops in the genome of the newly sequenced Anopheles darlingi.</title>
        <authorList>
            <person name="Mendes N.D."/>
            <person name="Freitas A.T."/>
            <person name="Vasconcelos A.T."/>
            <person name="Sagot M.F."/>
        </authorList>
    </citation>
    <scope>NUCLEOTIDE SEQUENCE</scope>
</reference>
<evidence type="ECO:0000256" key="4">
    <source>
        <dbReference type="ARBA" id="ARBA00022771"/>
    </source>
</evidence>
<feature type="domain" description="C2H2-type" evidence="11">
    <location>
        <begin position="127"/>
        <end position="154"/>
    </location>
</feature>
<keyword evidence="7" id="KW-0238">DNA-binding</keyword>
<accession>W5JQC3</accession>
<dbReference type="FunFam" id="3.30.160.60:FF:000322">
    <property type="entry name" value="GDNF-inducible zinc finger protein 1"/>
    <property type="match status" value="1"/>
</dbReference>
<keyword evidence="6" id="KW-0805">Transcription regulation</keyword>
<evidence type="ECO:0000313" key="12">
    <source>
        <dbReference type="EMBL" id="ETN65105.1"/>
    </source>
</evidence>